<dbReference type="EMBL" id="CP070969">
    <property type="protein sequence ID" value="QSF43009.1"/>
    <property type="molecule type" value="Genomic_DNA"/>
</dbReference>
<dbReference type="Proteomes" id="UP000663452">
    <property type="component" value="Chromosome"/>
</dbReference>
<accession>A0ABX7L7P0</accession>
<name>A0ABX7L7P0_9BACL</name>
<sequence>MSIFKDYMETDNFEDLIKFSRGGVPPEIDQIKTESNGNLTLLGKFFVSPFILYGENSEISIPIIDADIEKIVVEEIAGHFLKVRKITKGNLIEITLKDVKPSSREKFVNSAKDMPPMIIDIFGSNFSNKEKKVNLTNYRTKQIELDLGKINKISDDQTSEIWDFISSTFLKVEPYFLFKPSNWECNEELKNHIAIKNFASVCKKIWFNVNLETNEITSVGLR</sequence>
<dbReference type="RefSeq" id="WP_206100668.1">
    <property type="nucleotide sequence ID" value="NZ_CP070969.1"/>
</dbReference>
<gene>
    <name evidence="1" type="ORF">JRJ22_17115</name>
</gene>
<proteinExistence type="predicted"/>
<evidence type="ECO:0000313" key="2">
    <source>
        <dbReference type="Proteomes" id="UP000663452"/>
    </source>
</evidence>
<reference evidence="1 2" key="1">
    <citation type="submission" date="2021-02" db="EMBL/GenBank/DDBJ databases">
        <title>Paenibacillus tianjinensis sp. nov.</title>
        <authorList>
            <person name="Liu H."/>
        </authorList>
    </citation>
    <scope>NUCLEOTIDE SEQUENCE [LARGE SCALE GENOMIC DNA]</scope>
    <source>
        <strain evidence="1 2">TB2019</strain>
    </source>
</reference>
<protein>
    <submittedName>
        <fullName evidence="1">Uncharacterized protein</fullName>
    </submittedName>
</protein>
<keyword evidence="2" id="KW-1185">Reference proteome</keyword>
<organism evidence="1 2">
    <name type="scientific">Paenibacillus tianjinensis</name>
    <dbReference type="NCBI Taxonomy" id="2810347"/>
    <lineage>
        <taxon>Bacteria</taxon>
        <taxon>Bacillati</taxon>
        <taxon>Bacillota</taxon>
        <taxon>Bacilli</taxon>
        <taxon>Bacillales</taxon>
        <taxon>Paenibacillaceae</taxon>
        <taxon>Paenibacillus</taxon>
    </lineage>
</organism>
<evidence type="ECO:0000313" key="1">
    <source>
        <dbReference type="EMBL" id="QSF43009.1"/>
    </source>
</evidence>